<comment type="caution">
    <text evidence="1">The sequence shown here is derived from an EMBL/GenBank/DDBJ whole genome shotgun (WGS) entry which is preliminary data.</text>
</comment>
<dbReference type="AlphaFoldDB" id="X0Y0M1"/>
<protein>
    <recommendedName>
        <fullName evidence="2">PD-(D/E)XK endonuclease-like domain-containing protein</fullName>
    </recommendedName>
</protein>
<reference evidence="1" key="1">
    <citation type="journal article" date="2014" name="Front. Microbiol.">
        <title>High frequency of phylogenetically diverse reductive dehalogenase-homologous genes in deep subseafloor sedimentary metagenomes.</title>
        <authorList>
            <person name="Kawai M."/>
            <person name="Futagami T."/>
            <person name="Toyoda A."/>
            <person name="Takaki Y."/>
            <person name="Nishi S."/>
            <person name="Hori S."/>
            <person name="Arai W."/>
            <person name="Tsubouchi T."/>
            <person name="Morono Y."/>
            <person name="Uchiyama I."/>
            <person name="Ito T."/>
            <person name="Fujiyama A."/>
            <person name="Inagaki F."/>
            <person name="Takami H."/>
        </authorList>
    </citation>
    <scope>NUCLEOTIDE SEQUENCE</scope>
    <source>
        <strain evidence="1">Expedition CK06-06</strain>
    </source>
</reference>
<feature type="non-terminal residue" evidence="1">
    <location>
        <position position="93"/>
    </location>
</feature>
<name>X0Y0M1_9ZZZZ</name>
<evidence type="ECO:0008006" key="2">
    <source>
        <dbReference type="Google" id="ProtNLM"/>
    </source>
</evidence>
<proteinExistence type="predicted"/>
<evidence type="ECO:0000313" key="1">
    <source>
        <dbReference type="EMBL" id="GAG49235.1"/>
    </source>
</evidence>
<organism evidence="1">
    <name type="scientific">marine sediment metagenome</name>
    <dbReference type="NCBI Taxonomy" id="412755"/>
    <lineage>
        <taxon>unclassified sequences</taxon>
        <taxon>metagenomes</taxon>
        <taxon>ecological metagenomes</taxon>
    </lineage>
</organism>
<accession>X0Y0M1</accession>
<sequence length="93" mass="10865">MDKILKIHFDKFRDKGQLPPELCENDNCKNMKLFDDKEKLKIWQSNFKGISWTDKKGNELHGAVDNILVKGKKLIVLDYKTRGYALKDDTAEH</sequence>
<gene>
    <name evidence="1" type="ORF">S01H1_80659</name>
</gene>
<dbReference type="EMBL" id="BARS01054490">
    <property type="protein sequence ID" value="GAG49235.1"/>
    <property type="molecule type" value="Genomic_DNA"/>
</dbReference>